<keyword evidence="4" id="KW-1185">Reference proteome</keyword>
<feature type="transmembrane region" description="Helical" evidence="2">
    <location>
        <begin position="51"/>
        <end position="74"/>
    </location>
</feature>
<keyword evidence="2" id="KW-0472">Membrane</keyword>
<evidence type="ECO:0000256" key="1">
    <source>
        <dbReference type="SAM" id="MobiDB-lite"/>
    </source>
</evidence>
<dbReference type="PANTHER" id="PTHR15066">
    <property type="entry name" value="TRANSMEMBRANE PROTEIN 187"/>
    <property type="match status" value="1"/>
</dbReference>
<organism evidence="3 4">
    <name type="scientific">Macrostomum lignano</name>
    <dbReference type="NCBI Taxonomy" id="282301"/>
    <lineage>
        <taxon>Eukaryota</taxon>
        <taxon>Metazoa</taxon>
        <taxon>Spiralia</taxon>
        <taxon>Lophotrochozoa</taxon>
        <taxon>Platyhelminthes</taxon>
        <taxon>Rhabditophora</taxon>
        <taxon>Macrostomorpha</taxon>
        <taxon>Macrostomida</taxon>
        <taxon>Macrostomidae</taxon>
        <taxon>Macrostomum</taxon>
    </lineage>
</organism>
<feature type="non-terminal residue" evidence="3">
    <location>
        <position position="1"/>
    </location>
</feature>
<feature type="compositionally biased region" description="Low complexity" evidence="1">
    <location>
        <begin position="12"/>
        <end position="29"/>
    </location>
</feature>
<gene>
    <name evidence="3" type="ORF">BOX15_Mlig010549g2</name>
</gene>
<accession>A0A267FQR3</accession>
<dbReference type="InterPro" id="IPR028066">
    <property type="entry name" value="TMEM187"/>
</dbReference>
<name>A0A267FQR3_9PLAT</name>
<keyword evidence="2" id="KW-1133">Transmembrane helix</keyword>
<feature type="transmembrane region" description="Helical" evidence="2">
    <location>
        <begin position="95"/>
        <end position="117"/>
    </location>
</feature>
<evidence type="ECO:0000313" key="3">
    <source>
        <dbReference type="EMBL" id="PAA76111.1"/>
    </source>
</evidence>
<reference evidence="3 4" key="1">
    <citation type="submission" date="2017-06" db="EMBL/GenBank/DDBJ databases">
        <title>A platform for efficient transgenesis in Macrostomum lignano, a flatworm model organism for stem cell research.</title>
        <authorList>
            <person name="Berezikov E."/>
        </authorList>
    </citation>
    <scope>NUCLEOTIDE SEQUENCE [LARGE SCALE GENOMIC DNA]</scope>
    <source>
        <strain evidence="3">DV1</strain>
        <tissue evidence="3">Whole organism</tissue>
    </source>
</reference>
<dbReference type="OrthoDB" id="5973769at2759"/>
<sequence>HCKETEMRRHGPSSPTSDRAPSSSSNANNNSNLAANRNLLAGEYISLFNAAFGHVTCGLVFILCMSQCGIFDVVQTDTDLSRYAERHSLAWLPTWLPMPLNTAVNFGYSFCGIYWLLRVKRLFLTGSLSRDAAYLFSVFAVMATAYGPVQLARIVRMSHNLAVVDQWVTLPFFAWVPIWVISTVTGHLSAGPILITMVASLLSYLLAVVTDVGFELALTLHVSAAMGSGIFLCLYPELSSATGLIKNVALAALSCVGFVGLKLLDHKLANLCPAVFRIVSGHFLSKLADVMQIHYVCRAFECVALIAAGNDDGRKLA</sequence>
<dbReference type="STRING" id="282301.A0A267FQR3"/>
<dbReference type="Proteomes" id="UP000215902">
    <property type="component" value="Unassembled WGS sequence"/>
</dbReference>
<comment type="caution">
    <text evidence="3">The sequence shown here is derived from an EMBL/GenBank/DDBJ whole genome shotgun (WGS) entry which is preliminary data.</text>
</comment>
<evidence type="ECO:0000256" key="2">
    <source>
        <dbReference type="SAM" id="Phobius"/>
    </source>
</evidence>
<feature type="region of interest" description="Disordered" evidence="1">
    <location>
        <begin position="1"/>
        <end position="29"/>
    </location>
</feature>
<dbReference type="EMBL" id="NIVC01000841">
    <property type="protein sequence ID" value="PAA76111.1"/>
    <property type="molecule type" value="Genomic_DNA"/>
</dbReference>
<dbReference type="GO" id="GO:0030133">
    <property type="term" value="C:transport vesicle"/>
    <property type="evidence" value="ECO:0007669"/>
    <property type="project" value="TreeGrafter"/>
</dbReference>
<proteinExistence type="predicted"/>
<dbReference type="PANTHER" id="PTHR15066:SF0">
    <property type="entry name" value="TRANSMEMBRANE PROTEIN 187"/>
    <property type="match status" value="1"/>
</dbReference>
<protein>
    <submittedName>
        <fullName evidence="3">Uncharacterized protein</fullName>
    </submittedName>
</protein>
<dbReference type="AlphaFoldDB" id="A0A267FQR3"/>
<evidence type="ECO:0000313" key="4">
    <source>
        <dbReference type="Proteomes" id="UP000215902"/>
    </source>
</evidence>
<dbReference type="Pfam" id="PF15100">
    <property type="entry name" value="TMEM187"/>
    <property type="match status" value="1"/>
</dbReference>
<feature type="transmembrane region" description="Helical" evidence="2">
    <location>
        <begin position="244"/>
        <end position="264"/>
    </location>
</feature>
<feature type="transmembrane region" description="Helical" evidence="2">
    <location>
        <begin position="132"/>
        <end position="149"/>
    </location>
</feature>
<keyword evidence="2" id="KW-0812">Transmembrane</keyword>